<organism evidence="1 2">
    <name type="scientific">Rhodoferax potami</name>
    <dbReference type="NCBI Taxonomy" id="3068338"/>
    <lineage>
        <taxon>Bacteria</taxon>
        <taxon>Pseudomonadati</taxon>
        <taxon>Pseudomonadota</taxon>
        <taxon>Betaproteobacteria</taxon>
        <taxon>Burkholderiales</taxon>
        <taxon>Comamonadaceae</taxon>
        <taxon>Rhodoferax</taxon>
    </lineage>
</organism>
<evidence type="ECO:0008006" key="3">
    <source>
        <dbReference type="Google" id="ProtNLM"/>
    </source>
</evidence>
<accession>A0ABU3KSZ6</accession>
<dbReference type="EMBL" id="JAVBIK010000003">
    <property type="protein sequence ID" value="MDT7520733.1"/>
    <property type="molecule type" value="Genomic_DNA"/>
</dbReference>
<comment type="caution">
    <text evidence="1">The sequence shown here is derived from an EMBL/GenBank/DDBJ whole genome shotgun (WGS) entry which is preliminary data.</text>
</comment>
<evidence type="ECO:0000313" key="1">
    <source>
        <dbReference type="EMBL" id="MDT7520733.1"/>
    </source>
</evidence>
<dbReference type="RefSeq" id="WP_313876397.1">
    <property type="nucleotide sequence ID" value="NZ_JAVBIK010000003.1"/>
</dbReference>
<evidence type="ECO:0000313" key="2">
    <source>
        <dbReference type="Proteomes" id="UP001321700"/>
    </source>
</evidence>
<sequence>MQMNHRSPPPEPPDLFFLGALCVRLDEDAAGWTILEARDHEDLTLTRVISNAPNLMAVACSALEKANLRGPQRVAVAVGVCADSLLLTIRLERCCLTASAVDSARADLLRFAVACC</sequence>
<name>A0ABU3KSZ6_9BURK</name>
<gene>
    <name evidence="1" type="ORF">RAE19_19005</name>
</gene>
<proteinExistence type="predicted"/>
<keyword evidence="2" id="KW-1185">Reference proteome</keyword>
<dbReference type="Proteomes" id="UP001321700">
    <property type="component" value="Unassembled WGS sequence"/>
</dbReference>
<protein>
    <recommendedName>
        <fullName evidence="3">Roadblock/LAMTOR2 domain-containing protein</fullName>
    </recommendedName>
</protein>
<reference evidence="1 2" key="1">
    <citation type="submission" date="2023-08" db="EMBL/GenBank/DDBJ databases">
        <title>Rhodoferax potami sp. nov. and Rhodoferax mekongensis sp. nov., isolated from the Mekong River in Thailand.</title>
        <authorList>
            <person name="Kitikhun S."/>
            <person name="Charoenyingcharoen P."/>
            <person name="Siriarchawattana P."/>
            <person name="Likhitrattanapisal S."/>
            <person name="Nilsakha T."/>
            <person name="Chanpet A."/>
            <person name="Rattanawaree P."/>
            <person name="Ingsriswang S."/>
        </authorList>
    </citation>
    <scope>NUCLEOTIDE SEQUENCE [LARGE SCALE GENOMIC DNA]</scope>
    <source>
        <strain evidence="1 2">TBRC 17660</strain>
    </source>
</reference>